<proteinExistence type="predicted"/>
<evidence type="ECO:0000313" key="2">
    <source>
        <dbReference type="EMBL" id="MEA8799438.1"/>
    </source>
</evidence>
<feature type="signal peptide" evidence="1">
    <location>
        <begin position="1"/>
        <end position="21"/>
    </location>
</feature>
<organism evidence="2 3">
    <name type="scientific">Klebsiella aerogenes</name>
    <name type="common">Enterobacter aerogenes</name>
    <dbReference type="NCBI Taxonomy" id="548"/>
    <lineage>
        <taxon>Bacteria</taxon>
        <taxon>Pseudomonadati</taxon>
        <taxon>Pseudomonadota</taxon>
        <taxon>Gammaproteobacteria</taxon>
        <taxon>Enterobacterales</taxon>
        <taxon>Enterobacteriaceae</taxon>
        <taxon>Klebsiella/Raoultella group</taxon>
        <taxon>Klebsiella</taxon>
    </lineage>
</organism>
<protein>
    <submittedName>
        <fullName evidence="2">Uncharacterized protein</fullName>
    </submittedName>
</protein>
<dbReference type="Proteomes" id="UP001303386">
    <property type="component" value="Unassembled WGS sequence"/>
</dbReference>
<dbReference type="EMBL" id="JARELW010000003">
    <property type="protein sequence ID" value="MEA8799438.1"/>
    <property type="molecule type" value="Genomic_DNA"/>
</dbReference>
<evidence type="ECO:0000313" key="3">
    <source>
        <dbReference type="Proteomes" id="UP001303386"/>
    </source>
</evidence>
<comment type="caution">
    <text evidence="2">The sequence shown here is derived from an EMBL/GenBank/DDBJ whole genome shotgun (WGS) entry which is preliminary data.</text>
</comment>
<sequence>MKPGKLLLCASLALFSITAQAQCPDMTGSYRFTGAEHPFYLVKIPGQSRYNAFFPNEAGQFTRVQTADISSEEMKRQQIPECALIIQRVGMMMKTNKGEKVDVMTQSQNYTTEKTITTEYGLMIYAGFASDFIGIDKISAQVPKEAQNDTLPLITEAQ</sequence>
<dbReference type="RefSeq" id="WP_230250385.1">
    <property type="nucleotide sequence ID" value="NZ_JAJKKF010000010.1"/>
</dbReference>
<evidence type="ECO:0000256" key="1">
    <source>
        <dbReference type="SAM" id="SignalP"/>
    </source>
</evidence>
<dbReference type="AlphaFoldDB" id="A0AAW9LN25"/>
<gene>
    <name evidence="2" type="ORF">PZT46_09245</name>
</gene>
<name>A0AAW9LN25_KLEAE</name>
<accession>A0AAW9LN25</accession>
<keyword evidence="1" id="KW-0732">Signal</keyword>
<reference evidence="2" key="1">
    <citation type="journal article" date="2023" name="J. Hosp. Infect.">
        <title>Cross-contamination of carbapenem-resistant Gram-negative bacteria between patients and hospital environment in the first year of a newly built surgical ward.</title>
        <authorList>
            <person name="Boutin S."/>
            <person name="Scherrer M."/>
            <person name="Spath I."/>
            <person name="Kocer K."/>
            <person name="Heeg K."/>
            <person name="Nurjadi D."/>
        </authorList>
    </citation>
    <scope>NUCLEOTIDE SEQUENCE</scope>
    <source>
        <strain evidence="2">KE10384</strain>
    </source>
</reference>
<feature type="chain" id="PRO_5043477299" evidence="1">
    <location>
        <begin position="22"/>
        <end position="158"/>
    </location>
</feature>